<keyword evidence="5" id="KW-0520">NAD</keyword>
<dbReference type="Pfam" id="PF02737">
    <property type="entry name" value="3HCDH_N"/>
    <property type="match status" value="1"/>
</dbReference>
<proteinExistence type="predicted"/>
<evidence type="ECO:0000256" key="6">
    <source>
        <dbReference type="ARBA" id="ARBA00023098"/>
    </source>
</evidence>
<dbReference type="InterPro" id="IPR006108">
    <property type="entry name" value="3HC_DH_C"/>
</dbReference>
<feature type="domain" description="3-hydroxyacyl-CoA dehydrogenase NAD binding" evidence="9">
    <location>
        <begin position="11"/>
        <end position="192"/>
    </location>
</feature>
<keyword evidence="11" id="KW-1185">Reference proteome</keyword>
<evidence type="ECO:0000259" key="9">
    <source>
        <dbReference type="Pfam" id="PF02737"/>
    </source>
</evidence>
<comment type="caution">
    <text evidence="10">The sequence shown here is derived from an EMBL/GenBank/DDBJ whole genome shotgun (WGS) entry which is preliminary data.</text>
</comment>
<evidence type="ECO:0000256" key="3">
    <source>
        <dbReference type="ARBA" id="ARBA00022963"/>
    </source>
</evidence>
<dbReference type="SUPFAM" id="SSF52096">
    <property type="entry name" value="ClpP/crotonase"/>
    <property type="match status" value="1"/>
</dbReference>
<evidence type="ECO:0000256" key="7">
    <source>
        <dbReference type="ARBA" id="ARBA00049556"/>
    </source>
</evidence>
<organism evidence="10 11">
    <name type="scientific">Cupriavidus numazuensis</name>
    <dbReference type="NCBI Taxonomy" id="221992"/>
    <lineage>
        <taxon>Bacteria</taxon>
        <taxon>Pseudomonadati</taxon>
        <taxon>Pseudomonadota</taxon>
        <taxon>Betaproteobacteria</taxon>
        <taxon>Burkholderiales</taxon>
        <taxon>Burkholderiaceae</taxon>
        <taxon>Cupriavidus</taxon>
    </lineage>
</organism>
<protein>
    <submittedName>
        <fullName evidence="10">3-hydroxyacyl-CoA dehydrogenase</fullName>
        <ecNumber evidence="10">1.1.1.35</ecNumber>
    </submittedName>
</protein>
<keyword evidence="2" id="KW-0276">Fatty acid metabolism</keyword>
<dbReference type="Proteomes" id="UP000672657">
    <property type="component" value="Unassembled WGS sequence"/>
</dbReference>
<keyword evidence="3" id="KW-0442">Lipid degradation</keyword>
<dbReference type="SUPFAM" id="SSF51735">
    <property type="entry name" value="NAD(P)-binding Rossmann-fold domains"/>
    <property type="match status" value="1"/>
</dbReference>
<comment type="catalytic activity">
    <reaction evidence="7">
        <text>a (3S)-3-hydroxyacyl-CoA + NAD(+) = a 3-oxoacyl-CoA + NADH + H(+)</text>
        <dbReference type="Rhea" id="RHEA:22432"/>
        <dbReference type="ChEBI" id="CHEBI:15378"/>
        <dbReference type="ChEBI" id="CHEBI:57318"/>
        <dbReference type="ChEBI" id="CHEBI:57540"/>
        <dbReference type="ChEBI" id="CHEBI:57945"/>
        <dbReference type="ChEBI" id="CHEBI:90726"/>
        <dbReference type="EC" id="1.1.1.35"/>
    </reaction>
</comment>
<evidence type="ECO:0000256" key="2">
    <source>
        <dbReference type="ARBA" id="ARBA00022832"/>
    </source>
</evidence>
<name>A0ABM8TLE5_9BURK</name>
<dbReference type="InterPro" id="IPR006176">
    <property type="entry name" value="3-OHacyl-CoA_DH_NAD-bd"/>
</dbReference>
<dbReference type="InterPro" id="IPR029045">
    <property type="entry name" value="ClpP/crotonase-like_dom_sf"/>
</dbReference>
<dbReference type="PANTHER" id="PTHR48075:SF7">
    <property type="entry name" value="3-HYDROXYACYL-COA DEHYDROGENASE-RELATED"/>
    <property type="match status" value="1"/>
</dbReference>
<evidence type="ECO:0000256" key="4">
    <source>
        <dbReference type="ARBA" id="ARBA00023002"/>
    </source>
</evidence>
<sequence>MLTKTRTKLLKAAVIGAGNMGAGIAAHLANAGVPVLLLDIVTDPSARNAVAERALQRQLAGGGFMRQELADLVTVGNLEDHLKNIGDADWIVEAVVEDPEVKRDLYRRIDEVRKPGSVVSSNTSTIPLAQLTESLPASFVSDFAITHFFNPPRAMKLMELVASSDAREGLTADIADICDRLLGKTVIECRDTPGFIANRIGNFWMSVATLEAMRCGLGVEEADAVMSAPFGIPRTGIFGLFDYVGVNLVPLVWGSFMRTLDAHDAHRRYDLTADAFIHRMLERGQTGRIAGQGFYRTQLVDGVRSRQVIDFVTGSYRGLRNIDFVSLSEAKGDLRKLCEGSDTAANYAWRVLSELVCYASEVGPEIAADVGAIDTAMRLGYNWRYGPFELADRVGLSWLTKRLLVEGRAVPRLLAMATDRGGFYPSGKLLNTKGTPIAPTRAEGIGALADLKTSASPVYGNKAASLWDIGDGVLAFEVHTKMNAGNLEMLDVLEAVPSVVKSGFRSLVIGNDHPRAFSAGADIGHFVELIRRRNWAGLEAFVVRGQNALRALLHGPFPVVAAPFGLALGGGCEIQLHANYVVAHAELNAGLPELRVGIVPGWGGCTRLLERFTEEYAADSIRAAKRTLEAIVAAVPSTSAMDAASMGLLCKQDAICMNRDRLMMEAKERAVVASGEYIPAANARIPVAGRQAAGSLLSAIDEAVEAGQQSEHDARVARALVRIVTGGDVTHGTLLSDLDILVLEREAILALGEAPNTLARMEHMLNTGKPLLN</sequence>
<keyword evidence="4 10" id="KW-0560">Oxidoreductase</keyword>
<keyword evidence="6" id="KW-0443">Lipid metabolism</keyword>
<dbReference type="Gene3D" id="1.10.1040.50">
    <property type="match status" value="1"/>
</dbReference>
<dbReference type="Pfam" id="PF00725">
    <property type="entry name" value="3HCDH"/>
    <property type="match status" value="2"/>
</dbReference>
<evidence type="ECO:0000313" key="11">
    <source>
        <dbReference type="Proteomes" id="UP000672657"/>
    </source>
</evidence>
<gene>
    <name evidence="10" type="primary">fadN_2</name>
    <name evidence="10" type="ORF">LMG26411_04396</name>
</gene>
<feature type="domain" description="3-hydroxyacyl-CoA dehydrogenase C-terminal" evidence="8">
    <location>
        <begin position="350"/>
        <end position="401"/>
    </location>
</feature>
<dbReference type="SUPFAM" id="SSF48179">
    <property type="entry name" value="6-phosphogluconate dehydrogenase C-terminal domain-like"/>
    <property type="match status" value="2"/>
</dbReference>
<dbReference type="EMBL" id="CAJPVI010000028">
    <property type="protein sequence ID" value="CAG2153371.1"/>
    <property type="molecule type" value="Genomic_DNA"/>
</dbReference>
<reference evidence="10 11" key="1">
    <citation type="submission" date="2021-03" db="EMBL/GenBank/DDBJ databases">
        <authorList>
            <person name="Peeters C."/>
        </authorList>
    </citation>
    <scope>NUCLEOTIDE SEQUENCE [LARGE SCALE GENOMIC DNA]</scope>
    <source>
        <strain evidence="10 11">LMG 26411</strain>
    </source>
</reference>
<dbReference type="Gene3D" id="3.40.50.720">
    <property type="entry name" value="NAD(P)-binding Rossmann-like Domain"/>
    <property type="match status" value="1"/>
</dbReference>
<evidence type="ECO:0000256" key="5">
    <source>
        <dbReference type="ARBA" id="ARBA00023027"/>
    </source>
</evidence>
<dbReference type="RefSeq" id="WP_211955375.1">
    <property type="nucleotide sequence ID" value="NZ_CAJPVI010000028.1"/>
</dbReference>
<evidence type="ECO:0000256" key="1">
    <source>
        <dbReference type="ARBA" id="ARBA00005005"/>
    </source>
</evidence>
<comment type="pathway">
    <text evidence="1">Lipid metabolism; fatty acid beta-oxidation.</text>
</comment>
<dbReference type="PANTHER" id="PTHR48075">
    <property type="entry name" value="3-HYDROXYACYL-COA DEHYDROGENASE FAMILY PROTEIN"/>
    <property type="match status" value="1"/>
</dbReference>
<dbReference type="InterPro" id="IPR036291">
    <property type="entry name" value="NAD(P)-bd_dom_sf"/>
</dbReference>
<dbReference type="Pfam" id="PF00378">
    <property type="entry name" value="ECH_1"/>
    <property type="match status" value="1"/>
</dbReference>
<dbReference type="EC" id="1.1.1.35" evidence="10"/>
<dbReference type="CDD" id="cd06558">
    <property type="entry name" value="crotonase-like"/>
    <property type="match status" value="1"/>
</dbReference>
<dbReference type="InterPro" id="IPR001753">
    <property type="entry name" value="Enoyl-CoA_hydra/iso"/>
</dbReference>
<dbReference type="InterPro" id="IPR008927">
    <property type="entry name" value="6-PGluconate_DH-like_C_sf"/>
</dbReference>
<dbReference type="Gene3D" id="3.90.226.10">
    <property type="entry name" value="2-enoyl-CoA Hydratase, Chain A, domain 1"/>
    <property type="match status" value="1"/>
</dbReference>
<dbReference type="GO" id="GO:0003857">
    <property type="term" value="F:(3S)-3-hydroxyacyl-CoA dehydrogenase (NAD+) activity"/>
    <property type="evidence" value="ECO:0007669"/>
    <property type="project" value="UniProtKB-EC"/>
</dbReference>
<feature type="domain" description="3-hydroxyacyl-CoA dehydrogenase C-terminal" evidence="8">
    <location>
        <begin position="194"/>
        <end position="296"/>
    </location>
</feature>
<evidence type="ECO:0000313" key="10">
    <source>
        <dbReference type="EMBL" id="CAG2153371.1"/>
    </source>
</evidence>
<accession>A0ABM8TLE5</accession>
<evidence type="ECO:0000259" key="8">
    <source>
        <dbReference type="Pfam" id="PF00725"/>
    </source>
</evidence>